<reference evidence="2 3" key="1">
    <citation type="submission" date="2016-02" db="EMBL/GenBank/DDBJ databases">
        <authorList>
            <consortium name="Pathogen Informatics"/>
        </authorList>
    </citation>
    <scope>NUCLEOTIDE SEQUENCE [LARGE SCALE GENOMIC DNA]</scope>
    <source>
        <strain evidence="2 3">SS999</strain>
    </source>
</reference>
<dbReference type="CDD" id="cd00093">
    <property type="entry name" value="HTH_XRE"/>
    <property type="match status" value="1"/>
</dbReference>
<dbReference type="Gene3D" id="1.10.260.40">
    <property type="entry name" value="lambda repressor-like DNA-binding domains"/>
    <property type="match status" value="1"/>
</dbReference>
<gene>
    <name evidence="2" type="ORF">ERS132536_01016</name>
</gene>
<dbReference type="InterPro" id="IPR010982">
    <property type="entry name" value="Lambda_DNA-bd_dom_sf"/>
</dbReference>
<sequence length="68" mass="8022">MTRKNKIRGYRNMLGLTQEQLGKKLGMTKQSYHNKEVGKNSFSDDEKLKFKQLLLPLFPDITLEDIFF</sequence>
<dbReference type="AlphaFoldDB" id="A0A0Z8HAC3"/>
<evidence type="ECO:0000313" key="2">
    <source>
        <dbReference type="EMBL" id="CYX64029.1"/>
    </source>
</evidence>
<evidence type="ECO:0000259" key="1">
    <source>
        <dbReference type="PROSITE" id="PS50943"/>
    </source>
</evidence>
<dbReference type="EMBL" id="FIMD01000006">
    <property type="protein sequence ID" value="CYX64029.1"/>
    <property type="molecule type" value="Genomic_DNA"/>
</dbReference>
<dbReference type="InterPro" id="IPR001387">
    <property type="entry name" value="Cro/C1-type_HTH"/>
</dbReference>
<accession>A0A0Z8HAC3</accession>
<dbReference type="PROSITE" id="PS50943">
    <property type="entry name" value="HTH_CROC1"/>
    <property type="match status" value="1"/>
</dbReference>
<dbReference type="Pfam" id="PF01381">
    <property type="entry name" value="HTH_3"/>
    <property type="match status" value="1"/>
</dbReference>
<dbReference type="GO" id="GO:0003677">
    <property type="term" value="F:DNA binding"/>
    <property type="evidence" value="ECO:0007669"/>
    <property type="project" value="InterPro"/>
</dbReference>
<proteinExistence type="predicted"/>
<name>A0A0Z8HAC3_STRSU</name>
<protein>
    <submittedName>
        <fullName evidence="2">Transcriptional regulator</fullName>
    </submittedName>
</protein>
<organism evidence="2 3">
    <name type="scientific">Streptococcus suis</name>
    <dbReference type="NCBI Taxonomy" id="1307"/>
    <lineage>
        <taxon>Bacteria</taxon>
        <taxon>Bacillati</taxon>
        <taxon>Bacillota</taxon>
        <taxon>Bacilli</taxon>
        <taxon>Lactobacillales</taxon>
        <taxon>Streptococcaceae</taxon>
        <taxon>Streptococcus</taxon>
    </lineage>
</organism>
<dbReference type="SUPFAM" id="SSF47413">
    <property type="entry name" value="lambda repressor-like DNA-binding domains"/>
    <property type="match status" value="1"/>
</dbReference>
<feature type="domain" description="HTH cro/C1-type" evidence="1">
    <location>
        <begin position="7"/>
        <end position="45"/>
    </location>
</feature>
<dbReference type="RefSeq" id="WP_044679914.1">
    <property type="nucleotide sequence ID" value="NZ_CEER01000008.1"/>
</dbReference>
<dbReference type="Proteomes" id="UP000075182">
    <property type="component" value="Unassembled WGS sequence"/>
</dbReference>
<evidence type="ECO:0000313" key="3">
    <source>
        <dbReference type="Proteomes" id="UP000075182"/>
    </source>
</evidence>